<gene>
    <name evidence="1" type="ORF">ABID16_003566</name>
</gene>
<comment type="caution">
    <text evidence="1">The sequence shown here is derived from an EMBL/GenBank/DDBJ whole genome shotgun (WGS) entry which is preliminary data.</text>
</comment>
<dbReference type="Gene3D" id="3.30.420.310">
    <property type="entry name" value="2-keto-3-deoxy-galactonokinase, C-terminal domain"/>
    <property type="match status" value="1"/>
</dbReference>
<evidence type="ECO:0000313" key="1">
    <source>
        <dbReference type="EMBL" id="MET3615223.1"/>
    </source>
</evidence>
<proteinExistence type="predicted"/>
<sequence>MNEPRLIAVDWGTSSFRLWVLDRDARVISESRGGDGMLFAAREGFGNVLLRHLNAAKAPADQPILICGMAGARSGWAEAGYVETPAELSAISQGAISAPGIKRDIRILPGLCQRTAGRPDVMRGEETQLLGAAAAITERALVCMPGTHSKWVTVDEGRVEGFSTYMTGELYDAITKHTILAAPDKTVGEGADSASFKDAVRAAFAQPGRVTSQLFAARSGQLLNGATPAAALAHISGTLIGAEIGGATGSDNRHKIRLVASGSMRALYESALTTVGIAHESIDADDAVRKGLATAASEIWS</sequence>
<dbReference type="Gene3D" id="3.30.420.300">
    <property type="entry name" value="2-keto-3-deoxy-galactonokinase, substrate binding domain"/>
    <property type="match status" value="1"/>
</dbReference>
<keyword evidence="2" id="KW-1185">Reference proteome</keyword>
<dbReference type="RefSeq" id="WP_354557702.1">
    <property type="nucleotide sequence ID" value="NZ_JBEPMB010000006.1"/>
</dbReference>
<dbReference type="GO" id="GO:0008671">
    <property type="term" value="F:2-dehydro-3-deoxygalactonokinase activity"/>
    <property type="evidence" value="ECO:0007669"/>
    <property type="project" value="UniProtKB-EC"/>
</dbReference>
<dbReference type="EMBL" id="JBEPMB010000006">
    <property type="protein sequence ID" value="MET3615223.1"/>
    <property type="molecule type" value="Genomic_DNA"/>
</dbReference>
<dbReference type="CDD" id="cd24012">
    <property type="entry name" value="ASKHA_NBD_KDGal-kinase"/>
    <property type="match status" value="1"/>
</dbReference>
<dbReference type="InterPro" id="IPR042257">
    <property type="entry name" value="DGOK_C"/>
</dbReference>
<keyword evidence="1" id="KW-0808">Transferase</keyword>
<dbReference type="InterPro" id="IPR007729">
    <property type="entry name" value="DGOK"/>
</dbReference>
<accession>A0ABV2J374</accession>
<dbReference type="EC" id="2.7.1.58" evidence="1"/>
<dbReference type="Pfam" id="PF05035">
    <property type="entry name" value="DGOK"/>
    <property type="match status" value="1"/>
</dbReference>
<evidence type="ECO:0000313" key="2">
    <source>
        <dbReference type="Proteomes" id="UP001549047"/>
    </source>
</evidence>
<organism evidence="1 2">
    <name type="scientific">Rhizobium aquaticum</name>
    <dbReference type="NCBI Taxonomy" id="1549636"/>
    <lineage>
        <taxon>Bacteria</taxon>
        <taxon>Pseudomonadati</taxon>
        <taxon>Pseudomonadota</taxon>
        <taxon>Alphaproteobacteria</taxon>
        <taxon>Hyphomicrobiales</taxon>
        <taxon>Rhizobiaceae</taxon>
        <taxon>Rhizobium/Agrobacterium group</taxon>
        <taxon>Rhizobium</taxon>
    </lineage>
</organism>
<dbReference type="SUPFAM" id="SSF53067">
    <property type="entry name" value="Actin-like ATPase domain"/>
    <property type="match status" value="1"/>
</dbReference>
<dbReference type="Proteomes" id="UP001549047">
    <property type="component" value="Unassembled WGS sequence"/>
</dbReference>
<reference evidence="1 2" key="1">
    <citation type="submission" date="2024-06" db="EMBL/GenBank/DDBJ databases">
        <title>Genomic Encyclopedia of Type Strains, Phase IV (KMG-IV): sequencing the most valuable type-strain genomes for metagenomic binning, comparative biology and taxonomic classification.</title>
        <authorList>
            <person name="Goeker M."/>
        </authorList>
    </citation>
    <scope>NUCLEOTIDE SEQUENCE [LARGE SCALE GENOMIC DNA]</scope>
    <source>
        <strain evidence="1 2">DSM 29780</strain>
    </source>
</reference>
<dbReference type="InterPro" id="IPR042258">
    <property type="entry name" value="DGOK_N"/>
</dbReference>
<dbReference type="InterPro" id="IPR043129">
    <property type="entry name" value="ATPase_NBD"/>
</dbReference>
<protein>
    <submittedName>
        <fullName evidence="1">2-dehydro-3-deoxygalactonokinase</fullName>
        <ecNumber evidence="1">2.7.1.58</ecNumber>
    </submittedName>
</protein>
<name>A0ABV2J374_9HYPH</name>